<evidence type="ECO:0000259" key="4">
    <source>
        <dbReference type="PROSITE" id="PS50949"/>
    </source>
</evidence>
<dbReference type="SUPFAM" id="SSF46785">
    <property type="entry name" value="Winged helix' DNA-binding domain"/>
    <property type="match status" value="1"/>
</dbReference>
<organism evidence="5 6">
    <name type="scientific">Tersicoccus solisilvae</name>
    <dbReference type="NCBI Taxonomy" id="1882339"/>
    <lineage>
        <taxon>Bacteria</taxon>
        <taxon>Bacillati</taxon>
        <taxon>Actinomycetota</taxon>
        <taxon>Actinomycetes</taxon>
        <taxon>Micrococcales</taxon>
        <taxon>Micrococcaceae</taxon>
        <taxon>Tersicoccus</taxon>
    </lineage>
</organism>
<evidence type="ECO:0000313" key="6">
    <source>
        <dbReference type="Proteomes" id="UP000597761"/>
    </source>
</evidence>
<dbReference type="Gene3D" id="1.10.10.10">
    <property type="entry name" value="Winged helix-like DNA-binding domain superfamily/Winged helix DNA-binding domain"/>
    <property type="match status" value="1"/>
</dbReference>
<proteinExistence type="predicted"/>
<reference evidence="6" key="1">
    <citation type="journal article" date="2019" name="Int. J. Syst. Evol. Microbiol.">
        <title>The Global Catalogue of Microorganisms (GCM) 10K type strain sequencing project: providing services to taxonomists for standard genome sequencing and annotation.</title>
        <authorList>
            <consortium name="The Broad Institute Genomics Platform"/>
            <consortium name="The Broad Institute Genome Sequencing Center for Infectious Disease"/>
            <person name="Wu L."/>
            <person name="Ma J."/>
        </authorList>
    </citation>
    <scope>NUCLEOTIDE SEQUENCE [LARGE SCALE GENOMIC DNA]</scope>
    <source>
        <strain evidence="6">CGMCC 1.15480</strain>
    </source>
</reference>
<dbReference type="EMBL" id="BMJI01000003">
    <property type="protein sequence ID" value="GGC84657.1"/>
    <property type="molecule type" value="Genomic_DNA"/>
</dbReference>
<sequence>MLPSDWFDIRYSMTLVNMTALQPRRMTDQVVRVLRDRIVTGELVAGARVEINDLCAELGVSHTPVREAILQLEALGLVTRQPYRGTVVTGIDPNQLEEITALRIDLEGRATLLGVPRLSDGDVERMRRIHLDIVSRAPDAEAFNRLNREFHGIVYDAADSPTLSRLITILQDEADRIRLHVEVKNDTAAAFHAEILAACARRDPPAACAVTRRHLWESFLAMRGGVQSLADGLLADVVAENRTELNHDR</sequence>
<dbReference type="PROSITE" id="PS50949">
    <property type="entry name" value="HTH_GNTR"/>
    <property type="match status" value="1"/>
</dbReference>
<dbReference type="Pfam" id="PF00392">
    <property type="entry name" value="GntR"/>
    <property type="match status" value="1"/>
</dbReference>
<dbReference type="PANTHER" id="PTHR43537">
    <property type="entry name" value="TRANSCRIPTIONAL REGULATOR, GNTR FAMILY"/>
    <property type="match status" value="1"/>
</dbReference>
<protein>
    <submittedName>
        <fullName evidence="5">GntR family transcriptional regulator</fullName>
    </submittedName>
</protein>
<keyword evidence="3" id="KW-0804">Transcription</keyword>
<evidence type="ECO:0000256" key="2">
    <source>
        <dbReference type="ARBA" id="ARBA00023125"/>
    </source>
</evidence>
<name>A0ABQ1NTZ2_9MICC</name>
<dbReference type="InterPro" id="IPR011711">
    <property type="entry name" value="GntR_C"/>
</dbReference>
<keyword evidence="6" id="KW-1185">Reference proteome</keyword>
<dbReference type="InterPro" id="IPR036390">
    <property type="entry name" value="WH_DNA-bd_sf"/>
</dbReference>
<dbReference type="Proteomes" id="UP000597761">
    <property type="component" value="Unassembled WGS sequence"/>
</dbReference>
<dbReference type="InterPro" id="IPR000524">
    <property type="entry name" value="Tscrpt_reg_HTH_GntR"/>
</dbReference>
<dbReference type="Pfam" id="PF07729">
    <property type="entry name" value="FCD"/>
    <property type="match status" value="1"/>
</dbReference>
<comment type="caution">
    <text evidence="5">The sequence shown here is derived from an EMBL/GenBank/DDBJ whole genome shotgun (WGS) entry which is preliminary data.</text>
</comment>
<evidence type="ECO:0000256" key="3">
    <source>
        <dbReference type="ARBA" id="ARBA00023163"/>
    </source>
</evidence>
<dbReference type="InterPro" id="IPR008920">
    <property type="entry name" value="TF_FadR/GntR_C"/>
</dbReference>
<evidence type="ECO:0000256" key="1">
    <source>
        <dbReference type="ARBA" id="ARBA00023015"/>
    </source>
</evidence>
<feature type="domain" description="HTH gntR-type" evidence="4">
    <location>
        <begin position="24"/>
        <end position="91"/>
    </location>
</feature>
<dbReference type="CDD" id="cd07377">
    <property type="entry name" value="WHTH_GntR"/>
    <property type="match status" value="1"/>
</dbReference>
<dbReference type="SUPFAM" id="SSF48008">
    <property type="entry name" value="GntR ligand-binding domain-like"/>
    <property type="match status" value="1"/>
</dbReference>
<dbReference type="InterPro" id="IPR036388">
    <property type="entry name" value="WH-like_DNA-bd_sf"/>
</dbReference>
<keyword evidence="1" id="KW-0805">Transcription regulation</keyword>
<evidence type="ECO:0000313" key="5">
    <source>
        <dbReference type="EMBL" id="GGC84657.1"/>
    </source>
</evidence>
<accession>A0ABQ1NTZ2</accession>
<dbReference type="PANTHER" id="PTHR43537:SF41">
    <property type="entry name" value="TRANSCRIPTIONAL REGULATORY PROTEIN"/>
    <property type="match status" value="1"/>
</dbReference>
<dbReference type="SMART" id="SM00895">
    <property type="entry name" value="FCD"/>
    <property type="match status" value="1"/>
</dbReference>
<dbReference type="SMART" id="SM00345">
    <property type="entry name" value="HTH_GNTR"/>
    <property type="match status" value="1"/>
</dbReference>
<keyword evidence="2" id="KW-0238">DNA-binding</keyword>
<dbReference type="Gene3D" id="1.20.120.530">
    <property type="entry name" value="GntR ligand-binding domain-like"/>
    <property type="match status" value="1"/>
</dbReference>
<gene>
    <name evidence="5" type="primary">hypR</name>
    <name evidence="5" type="ORF">GCM10011512_09390</name>
</gene>